<dbReference type="KEGG" id="spon:HME9304_02398"/>
<evidence type="ECO:0000256" key="1">
    <source>
        <dbReference type="ARBA" id="ARBA00022729"/>
    </source>
</evidence>
<dbReference type="EMBL" id="CP030104">
    <property type="protein sequence ID" value="AWX45384.1"/>
    <property type="molecule type" value="Genomic_DNA"/>
</dbReference>
<protein>
    <recommendedName>
        <fullName evidence="2">DUF4174 domain-containing protein</fullName>
    </recommendedName>
</protein>
<evidence type="ECO:0000313" key="3">
    <source>
        <dbReference type="EMBL" id="AWX45384.1"/>
    </source>
</evidence>
<proteinExistence type="predicted"/>
<organism evidence="3 4">
    <name type="scientific">Flagellimonas maritima</name>
    <dbReference type="NCBI Taxonomy" id="1383885"/>
    <lineage>
        <taxon>Bacteria</taxon>
        <taxon>Pseudomonadati</taxon>
        <taxon>Bacteroidota</taxon>
        <taxon>Flavobacteriia</taxon>
        <taxon>Flavobacteriales</taxon>
        <taxon>Flavobacteriaceae</taxon>
        <taxon>Flagellimonas</taxon>
    </lineage>
</organism>
<reference evidence="3 4" key="1">
    <citation type="submission" date="2018-06" db="EMBL/GenBank/DDBJ databases">
        <title>Spongiibacterium sp. HME9304 Genome sequencing and assembly.</title>
        <authorList>
            <person name="Kang H."/>
            <person name="Kim H."/>
            <person name="Joh K."/>
        </authorList>
    </citation>
    <scope>NUCLEOTIDE SEQUENCE [LARGE SCALE GENOMIC DNA]</scope>
    <source>
        <strain evidence="3 4">HME9304</strain>
    </source>
</reference>
<dbReference type="InterPro" id="IPR025232">
    <property type="entry name" value="DUF4174"/>
</dbReference>
<dbReference type="Pfam" id="PF13778">
    <property type="entry name" value="DUF4174"/>
    <property type="match status" value="1"/>
</dbReference>
<evidence type="ECO:0000259" key="2">
    <source>
        <dbReference type="Pfam" id="PF13778"/>
    </source>
</evidence>
<keyword evidence="1" id="KW-0732">Signal</keyword>
<accession>A0A2Z4LUX5</accession>
<gene>
    <name evidence="3" type="ORF">HME9304_02398</name>
</gene>
<dbReference type="AlphaFoldDB" id="A0A2Z4LUX5"/>
<sequence>MKLLVAIAAFLMTYTISSQDLATFKWQKRLVVLVSSNWESEPVQEQLNLFDLNKKEIEERELLLIKLSPLSKELKNYGIDKSFKGVLLIGKDGELKSRYNMVVQPSTLFELVDNMPMRQAEIRNRH</sequence>
<name>A0A2Z4LUX5_9FLAO</name>
<feature type="domain" description="DUF4174" evidence="2">
    <location>
        <begin position="75"/>
        <end position="121"/>
    </location>
</feature>
<dbReference type="RefSeq" id="WP_112378782.1">
    <property type="nucleotide sequence ID" value="NZ_CP030104.1"/>
</dbReference>
<dbReference type="OrthoDB" id="7362103at2"/>
<evidence type="ECO:0000313" key="4">
    <source>
        <dbReference type="Proteomes" id="UP000248536"/>
    </source>
</evidence>
<keyword evidence="4" id="KW-1185">Reference proteome</keyword>
<dbReference type="Proteomes" id="UP000248536">
    <property type="component" value="Chromosome"/>
</dbReference>